<keyword evidence="2 5" id="KW-0812">Transmembrane</keyword>
<dbReference type="RefSeq" id="WP_262992054.1">
    <property type="nucleotide sequence ID" value="NZ_JAOTJC010000004.1"/>
</dbReference>
<feature type="transmembrane region" description="Helical" evidence="5">
    <location>
        <begin position="6"/>
        <end position="22"/>
    </location>
</feature>
<feature type="transmembrane region" description="Helical" evidence="5">
    <location>
        <begin position="169"/>
        <end position="191"/>
    </location>
</feature>
<evidence type="ECO:0000256" key="2">
    <source>
        <dbReference type="ARBA" id="ARBA00022692"/>
    </source>
</evidence>
<dbReference type="PRINTS" id="PR01374">
    <property type="entry name" value="TONBPROTEIN"/>
</dbReference>
<dbReference type="InterPro" id="IPR003538">
    <property type="entry name" value="TonB"/>
</dbReference>
<evidence type="ECO:0000313" key="8">
    <source>
        <dbReference type="EMBL" id="MCU7553349.1"/>
    </source>
</evidence>
<keyword evidence="4 5" id="KW-0472">Membrane</keyword>
<dbReference type="PANTHER" id="PTHR34978">
    <property type="entry name" value="POSSIBLE SENSOR-TRANSDUCER PROTEIN BLAR"/>
    <property type="match status" value="1"/>
</dbReference>
<comment type="caution">
    <text evidence="5">Lacks conserved residue(s) required for the propagation of feature annotation.</text>
</comment>
<keyword evidence="3 5" id="KW-1133">Transmembrane helix</keyword>
<comment type="caution">
    <text evidence="8">The sequence shown here is derived from an EMBL/GenBank/DDBJ whole genome shotgun (WGS) entry which is preliminary data.</text>
</comment>
<name>A0ABT2VN14_9ALTE</name>
<dbReference type="InterPro" id="IPR052173">
    <property type="entry name" value="Beta-lactam_resp_regulator"/>
</dbReference>
<keyword evidence="5" id="KW-0735">Signal-anchor</keyword>
<evidence type="ECO:0000313" key="9">
    <source>
        <dbReference type="Proteomes" id="UP001209257"/>
    </source>
</evidence>
<keyword evidence="5" id="KW-0813">Transport</keyword>
<organism evidence="8 9">
    <name type="scientific">Alteromonas salexigens</name>
    <dbReference type="NCBI Taxonomy" id="2982530"/>
    <lineage>
        <taxon>Bacteria</taxon>
        <taxon>Pseudomonadati</taxon>
        <taxon>Pseudomonadota</taxon>
        <taxon>Gammaproteobacteria</taxon>
        <taxon>Alteromonadales</taxon>
        <taxon>Alteromonadaceae</taxon>
        <taxon>Alteromonas/Salinimonas group</taxon>
        <taxon>Alteromonas</taxon>
    </lineage>
</organism>
<accession>A0ABT2VN14</accession>
<keyword evidence="5" id="KW-1003">Cell membrane</keyword>
<comment type="function">
    <text evidence="5">Interacts with outer membrane receptor proteins that carry out high-affinity binding and energy dependent uptake into the periplasmic space of specific substrates. It could act to transduce energy from the cytoplasmic membrane to specific energy-requiring processes in the outer membrane, resulting in the release into the periplasm of ligands bound by these outer membrane proteins.</text>
</comment>
<dbReference type="Proteomes" id="UP001209257">
    <property type="component" value="Unassembled WGS sequence"/>
</dbReference>
<gene>
    <name evidence="8" type="ORF">OCL06_01915</name>
</gene>
<feature type="domain" description="TonB C-terminal" evidence="7">
    <location>
        <begin position="290"/>
        <end position="387"/>
    </location>
</feature>
<feature type="transmembrane region" description="Helical" evidence="5">
    <location>
        <begin position="81"/>
        <end position="102"/>
    </location>
</feature>
<comment type="similarity">
    <text evidence="5">Belongs to the TonB family.</text>
</comment>
<feature type="region of interest" description="Disordered" evidence="6">
    <location>
        <begin position="381"/>
        <end position="401"/>
    </location>
</feature>
<dbReference type="Pfam" id="PF05569">
    <property type="entry name" value="Peptidase_M56"/>
    <property type="match status" value="1"/>
</dbReference>
<keyword evidence="9" id="KW-1185">Reference proteome</keyword>
<dbReference type="PANTHER" id="PTHR34978:SF3">
    <property type="entry name" value="SLR0241 PROTEIN"/>
    <property type="match status" value="1"/>
</dbReference>
<dbReference type="NCBIfam" id="TIGR01352">
    <property type="entry name" value="tonB_Cterm"/>
    <property type="match status" value="1"/>
</dbReference>
<sequence>MTDWLVQQQALLSVTLIVLMVLEHIGTPKLGARLAYVLWLAVPLTLLAGNLPLPDMPAVSGTFSRYVVGVTPQASVTQLNLFGTIWGLGAVSVLSFVAVHYVRLARAVGVSQGDHRATYYCKAISSPLLFGFVQPKILLPENFSTQYSPRQQQLIIEHERVHARRFDRLWNFLALCVATLFWFNPLVWLALRSFRINQELACDQQVLATKPDADKLLYAKALVQCAEHSSAPVGFYPTFGEKSTMLKRLNLIKRPGVTNKAVAFASLLILGTVTASAALANLPTQHIDAAKINKAAPVKRVSPVYPDGALTRNQEGSVVLQFDITESGHTDNIHIVKSHPAGVFDSSAEEALSQWQYKPRIQGGQPQRQSGLLVQLDFKLGPDDEEKDTQSKLEKISVYSQ</sequence>
<dbReference type="InterPro" id="IPR006260">
    <property type="entry name" value="TonB/TolA_C"/>
</dbReference>
<evidence type="ECO:0000256" key="1">
    <source>
        <dbReference type="ARBA" id="ARBA00004167"/>
    </source>
</evidence>
<comment type="subcellular location">
    <subcellularLocation>
        <location evidence="5">Cell inner membrane</location>
        <topology evidence="5">Single-pass membrane protein</topology>
        <orientation evidence="5">Periplasmic side</orientation>
    </subcellularLocation>
    <subcellularLocation>
        <location evidence="1">Membrane</location>
        <topology evidence="1">Single-pass membrane protein</topology>
    </subcellularLocation>
</comment>
<dbReference type="SUPFAM" id="SSF74653">
    <property type="entry name" value="TolA/TonB C-terminal domain"/>
    <property type="match status" value="1"/>
</dbReference>
<dbReference type="CDD" id="cd07341">
    <property type="entry name" value="M56_BlaR1_MecR1_like"/>
    <property type="match status" value="1"/>
</dbReference>
<dbReference type="InterPro" id="IPR008756">
    <property type="entry name" value="Peptidase_M56"/>
</dbReference>
<protein>
    <recommendedName>
        <fullName evidence="5">Protein TonB</fullName>
    </recommendedName>
</protein>
<evidence type="ECO:0000256" key="6">
    <source>
        <dbReference type="SAM" id="MobiDB-lite"/>
    </source>
</evidence>
<evidence type="ECO:0000256" key="3">
    <source>
        <dbReference type="ARBA" id="ARBA00022989"/>
    </source>
</evidence>
<dbReference type="Pfam" id="PF03544">
    <property type="entry name" value="TonB_C"/>
    <property type="match status" value="1"/>
</dbReference>
<evidence type="ECO:0000256" key="5">
    <source>
        <dbReference type="RuleBase" id="RU362123"/>
    </source>
</evidence>
<keyword evidence="5" id="KW-0653">Protein transport</keyword>
<proteinExistence type="inferred from homology"/>
<feature type="transmembrane region" description="Helical" evidence="5">
    <location>
        <begin position="261"/>
        <end position="282"/>
    </location>
</feature>
<dbReference type="Gene3D" id="3.30.1150.10">
    <property type="match status" value="1"/>
</dbReference>
<evidence type="ECO:0000259" key="7">
    <source>
        <dbReference type="PROSITE" id="PS52015"/>
    </source>
</evidence>
<feature type="transmembrane region" description="Helical" evidence="5">
    <location>
        <begin position="34"/>
        <end position="53"/>
    </location>
</feature>
<evidence type="ECO:0000256" key="4">
    <source>
        <dbReference type="ARBA" id="ARBA00023136"/>
    </source>
</evidence>
<keyword evidence="5" id="KW-0997">Cell inner membrane</keyword>
<reference evidence="9" key="1">
    <citation type="submission" date="2023-07" db="EMBL/GenBank/DDBJ databases">
        <title>Study on multiphase classification of strain Alteromonas salexigens isolated from the Yellow Sea.</title>
        <authorList>
            <person name="Sun L."/>
        </authorList>
    </citation>
    <scope>NUCLEOTIDE SEQUENCE [LARGE SCALE GENOMIC DNA]</scope>
    <source>
        <strain evidence="9">ASW11-19</strain>
    </source>
</reference>
<dbReference type="PROSITE" id="PS52015">
    <property type="entry name" value="TONB_CTD"/>
    <property type="match status" value="1"/>
</dbReference>
<dbReference type="InterPro" id="IPR037682">
    <property type="entry name" value="TonB_C"/>
</dbReference>
<dbReference type="EMBL" id="JAOTJC010000004">
    <property type="protein sequence ID" value="MCU7553349.1"/>
    <property type="molecule type" value="Genomic_DNA"/>
</dbReference>